<dbReference type="SUPFAM" id="SSF58104">
    <property type="entry name" value="Methyl-accepting chemotaxis protein (MCP) signaling domain"/>
    <property type="match status" value="3"/>
</dbReference>
<sequence length="766" mass="83355">MVKGLSKIINKFKKKDSNAQPDNKVTINHQQSEDEGGKRNKPTSQQFWAVINSVPLKVKLWGSFIIVLLFLVSISLVSFKNINQLNEQMLYIGNTQVQKTQIIGDLKEEVNNIRQNAAKHAYERGSGNKVIMENFINKDIENIRKNIKSLTKLIDSDKDKKLLKDFNKNFEKMAEFLPSFYEGSRTNDYSISDVQMKLLAQNGGSTILALDRLDENVNKSTSTLVKDSEADSTESMNEIIIVSLIGVVLSVIILFFLTRLIARSVYRVAKNVDISNVSVEEIKSSIERTAVSAQELDTSMNKANDSINALVASIQQVAAGTDVTTDSVDEISAAVEQMSASINIVAGSADYLNATAEETSAAIQEMMASIEQVAGNAGDVSDSVELFATRIEEMSKSISGVSDNAVSLTQTAEETAETIEAMVVSIKQVAGSAHKVNDLAISVKQDALEGALSINETLNFMTEISQVIQQGSQIMENLGKNSEEIGMIVKVIDDIADQTNLLALNAAIEAARAGEHGKGFAVVADEVRKLAERSAKATKEISKIIKGIQKETSIAIASTKEGSKKVELGNQLADKTNLAIKKISEGISQVTEEMNQIAKATEEQTRNSEFITQAVANVTQQTNVMTHSTKEQSVTADRIAKGILHAKELVNQITIATAEQAKGSSAIVSAVESVTTQSNSVTNATKEQALTAEEIVRNITHMKDMVMQMAMATNEQAKYGKDIAIEVENVRKQTEELNDSIETQSKEVNGVAGSIHDVKVQIEKLK</sequence>
<comment type="caution">
    <text evidence="6">The sequence shown here is derived from an EMBL/GenBank/DDBJ whole genome shotgun (WGS) entry which is preliminary data.</text>
</comment>
<dbReference type="Gene3D" id="1.10.287.950">
    <property type="entry name" value="Methyl-accepting chemotaxis protein"/>
    <property type="match status" value="3"/>
</dbReference>
<keyword evidence="1 2" id="KW-0807">Transducer</keyword>
<feature type="compositionally biased region" description="Polar residues" evidence="3">
    <location>
        <begin position="18"/>
        <end position="30"/>
    </location>
</feature>
<keyword evidence="4" id="KW-0472">Membrane</keyword>
<dbReference type="AlphaFoldDB" id="A0A852TFB1"/>
<dbReference type="InterPro" id="IPR004089">
    <property type="entry name" value="MCPsignal_dom"/>
</dbReference>
<keyword evidence="4" id="KW-0812">Transmembrane</keyword>
<dbReference type="SMART" id="SM00283">
    <property type="entry name" value="MA"/>
    <property type="match status" value="1"/>
</dbReference>
<name>A0A852TFB1_9BACI</name>
<dbReference type="InterPro" id="IPR024478">
    <property type="entry name" value="HlyB_4HB_MCP"/>
</dbReference>
<evidence type="ECO:0000256" key="3">
    <source>
        <dbReference type="SAM" id="MobiDB-lite"/>
    </source>
</evidence>
<dbReference type="PANTHER" id="PTHR32089">
    <property type="entry name" value="METHYL-ACCEPTING CHEMOTAXIS PROTEIN MCPB"/>
    <property type="match status" value="1"/>
</dbReference>
<dbReference type="Pfam" id="PF00015">
    <property type="entry name" value="MCPsignal"/>
    <property type="match status" value="1"/>
</dbReference>
<dbReference type="CDD" id="cd11386">
    <property type="entry name" value="MCP_signal"/>
    <property type="match status" value="1"/>
</dbReference>
<evidence type="ECO:0000259" key="5">
    <source>
        <dbReference type="PROSITE" id="PS50111"/>
    </source>
</evidence>
<feature type="region of interest" description="Disordered" evidence="3">
    <location>
        <begin position="15"/>
        <end position="41"/>
    </location>
</feature>
<dbReference type="GO" id="GO:0016020">
    <property type="term" value="C:membrane"/>
    <property type="evidence" value="ECO:0007669"/>
    <property type="project" value="InterPro"/>
</dbReference>
<feature type="domain" description="Methyl-accepting transducer" evidence="5">
    <location>
        <begin position="383"/>
        <end position="619"/>
    </location>
</feature>
<evidence type="ECO:0000256" key="4">
    <source>
        <dbReference type="SAM" id="Phobius"/>
    </source>
</evidence>
<dbReference type="PROSITE" id="PS50111">
    <property type="entry name" value="CHEMOTAXIS_TRANSDUC_2"/>
    <property type="match status" value="1"/>
</dbReference>
<gene>
    <name evidence="6" type="ORF">F4694_003515</name>
</gene>
<evidence type="ECO:0000256" key="1">
    <source>
        <dbReference type="ARBA" id="ARBA00023224"/>
    </source>
</evidence>
<keyword evidence="4" id="KW-1133">Transmembrane helix</keyword>
<evidence type="ECO:0000313" key="6">
    <source>
        <dbReference type="EMBL" id="NYE06735.1"/>
    </source>
</evidence>
<dbReference type="GO" id="GO:0007165">
    <property type="term" value="P:signal transduction"/>
    <property type="evidence" value="ECO:0007669"/>
    <property type="project" value="UniProtKB-KW"/>
</dbReference>
<protein>
    <submittedName>
        <fullName evidence="6">Methyl-accepting chemotaxis protein</fullName>
    </submittedName>
</protein>
<reference evidence="7" key="1">
    <citation type="submission" date="2020-07" db="EMBL/GenBank/DDBJ databases">
        <authorList>
            <person name="Partida-Martinez L."/>
            <person name="Huntemann M."/>
            <person name="Clum A."/>
            <person name="Wang J."/>
            <person name="Palaniappan K."/>
            <person name="Ritter S."/>
            <person name="Chen I.-M."/>
            <person name="Stamatis D."/>
            <person name="Reddy T."/>
            <person name="O'Malley R."/>
            <person name="Daum C."/>
            <person name="Shapiro N."/>
            <person name="Ivanova N."/>
            <person name="Kyrpides N."/>
            <person name="Woyke T."/>
        </authorList>
    </citation>
    <scope>NUCLEOTIDE SEQUENCE [LARGE SCALE GENOMIC DNA]</scope>
    <source>
        <strain evidence="7">AT2.8</strain>
    </source>
</reference>
<accession>A0A852TFB1</accession>
<organism evidence="6 7">
    <name type="scientific">Neobacillus niacini</name>
    <dbReference type="NCBI Taxonomy" id="86668"/>
    <lineage>
        <taxon>Bacteria</taxon>
        <taxon>Bacillati</taxon>
        <taxon>Bacillota</taxon>
        <taxon>Bacilli</taxon>
        <taxon>Bacillales</taxon>
        <taxon>Bacillaceae</taxon>
        <taxon>Neobacillus</taxon>
    </lineage>
</organism>
<dbReference type="Proteomes" id="UP000548423">
    <property type="component" value="Unassembled WGS sequence"/>
</dbReference>
<dbReference type="PANTHER" id="PTHR32089:SF112">
    <property type="entry name" value="LYSOZYME-LIKE PROTEIN-RELATED"/>
    <property type="match status" value="1"/>
</dbReference>
<dbReference type="Pfam" id="PF12729">
    <property type="entry name" value="4HB_MCP_1"/>
    <property type="match status" value="1"/>
</dbReference>
<evidence type="ECO:0000313" key="7">
    <source>
        <dbReference type="Proteomes" id="UP000548423"/>
    </source>
</evidence>
<evidence type="ECO:0000256" key="2">
    <source>
        <dbReference type="PROSITE-ProRule" id="PRU00284"/>
    </source>
</evidence>
<proteinExistence type="predicted"/>
<feature type="transmembrane region" description="Helical" evidence="4">
    <location>
        <begin position="239"/>
        <end position="262"/>
    </location>
</feature>
<reference evidence="7" key="2">
    <citation type="submission" date="2020-08" db="EMBL/GenBank/DDBJ databases">
        <title>The Agave Microbiome: Exploring the role of microbial communities in plant adaptations to desert environments.</title>
        <authorList>
            <person name="Partida-Martinez L.P."/>
        </authorList>
    </citation>
    <scope>NUCLEOTIDE SEQUENCE [LARGE SCALE GENOMIC DNA]</scope>
    <source>
        <strain evidence="7">AT2.8</strain>
    </source>
</reference>
<feature type="transmembrane region" description="Helical" evidence="4">
    <location>
        <begin position="60"/>
        <end position="79"/>
    </location>
</feature>
<dbReference type="EMBL" id="JACCBX010000007">
    <property type="protein sequence ID" value="NYE06735.1"/>
    <property type="molecule type" value="Genomic_DNA"/>
</dbReference>